<feature type="region of interest" description="Disordered" evidence="4">
    <location>
        <begin position="341"/>
        <end position="361"/>
    </location>
</feature>
<dbReference type="GO" id="GO:0003723">
    <property type="term" value="F:RNA binding"/>
    <property type="evidence" value="ECO:0007669"/>
    <property type="project" value="TreeGrafter"/>
</dbReference>
<evidence type="ECO:0000259" key="6">
    <source>
        <dbReference type="PROSITE" id="PS50830"/>
    </source>
</evidence>
<evidence type="ECO:0000313" key="7">
    <source>
        <dbReference type="EMBL" id="GFH28930.1"/>
    </source>
</evidence>
<keyword evidence="3" id="KW-0677">Repeat</keyword>
<protein>
    <submittedName>
        <fullName evidence="7">Ribonuclease</fullName>
    </submittedName>
</protein>
<proteinExistence type="predicted"/>
<dbReference type="InterPro" id="IPR016071">
    <property type="entry name" value="Staphylococal_nuclease_OB-fold"/>
</dbReference>
<dbReference type="Gene3D" id="2.30.30.140">
    <property type="match status" value="1"/>
</dbReference>
<dbReference type="FunFam" id="2.40.50.90:FF:000018">
    <property type="entry name" value="Ribonuclease"/>
    <property type="match status" value="1"/>
</dbReference>
<dbReference type="Proteomes" id="UP000485058">
    <property type="component" value="Unassembled WGS sequence"/>
</dbReference>
<dbReference type="SUPFAM" id="SSF50199">
    <property type="entry name" value="Staphylococcal nuclease"/>
    <property type="match status" value="5"/>
</dbReference>
<dbReference type="GO" id="GO:0004518">
    <property type="term" value="F:nuclease activity"/>
    <property type="evidence" value="ECO:0007669"/>
    <property type="project" value="TreeGrafter"/>
</dbReference>
<dbReference type="PROSITE" id="PS50830">
    <property type="entry name" value="TNASE_3"/>
    <property type="match status" value="4"/>
</dbReference>
<dbReference type="Gene3D" id="2.40.50.90">
    <property type="match status" value="5"/>
</dbReference>
<feature type="region of interest" description="Disordered" evidence="4">
    <location>
        <begin position="1030"/>
        <end position="1059"/>
    </location>
</feature>
<feature type="domain" description="TNase-like" evidence="6">
    <location>
        <begin position="3"/>
        <end position="142"/>
    </location>
</feature>
<feature type="domain" description="Tudor" evidence="5">
    <location>
        <begin position="851"/>
        <end position="911"/>
    </location>
</feature>
<feature type="domain" description="TNase-like" evidence="6">
    <location>
        <begin position="629"/>
        <end position="775"/>
    </location>
</feature>
<name>A0A6A0A8B1_HAELA</name>
<feature type="domain" description="TNase-like" evidence="6">
    <location>
        <begin position="424"/>
        <end position="580"/>
    </location>
</feature>
<keyword evidence="2" id="KW-0963">Cytoplasm</keyword>
<dbReference type="InterPro" id="IPR035437">
    <property type="entry name" value="SNase_OB-fold_sf"/>
</dbReference>
<dbReference type="Pfam" id="PF00567">
    <property type="entry name" value="TUDOR"/>
    <property type="match status" value="1"/>
</dbReference>
<evidence type="ECO:0000256" key="4">
    <source>
        <dbReference type="SAM" id="MobiDB-lite"/>
    </source>
</evidence>
<comment type="subcellular location">
    <subcellularLocation>
        <location evidence="1">Cytoplasm</location>
    </subcellularLocation>
</comment>
<accession>A0A6A0A8B1</accession>
<dbReference type="SMART" id="SM00318">
    <property type="entry name" value="SNc"/>
    <property type="match status" value="4"/>
</dbReference>
<evidence type="ECO:0000256" key="1">
    <source>
        <dbReference type="ARBA" id="ARBA00004496"/>
    </source>
</evidence>
<dbReference type="GO" id="GO:0006402">
    <property type="term" value="P:mRNA catabolic process"/>
    <property type="evidence" value="ECO:0007669"/>
    <property type="project" value="TreeGrafter"/>
</dbReference>
<dbReference type="AlphaFoldDB" id="A0A6A0A8B1"/>
<reference evidence="7 8" key="1">
    <citation type="submission" date="2020-02" db="EMBL/GenBank/DDBJ databases">
        <title>Draft genome sequence of Haematococcus lacustris strain NIES-144.</title>
        <authorList>
            <person name="Morimoto D."/>
            <person name="Nakagawa S."/>
            <person name="Yoshida T."/>
            <person name="Sawayama S."/>
        </authorList>
    </citation>
    <scope>NUCLEOTIDE SEQUENCE [LARGE SCALE GENOMIC DNA]</scope>
    <source>
        <strain evidence="7 8">NIES-144</strain>
    </source>
</reference>
<dbReference type="PANTHER" id="PTHR12302:SF2">
    <property type="entry name" value="STAPHYLOCOCCAL NUCLEASE DOMAIN-CONTAINING PROTEIN 1"/>
    <property type="match status" value="1"/>
</dbReference>
<sequence length="1059" mass="114246">MAGWLRGTVKEVVSGDTVVICGAVKSGPPPEKRLTLSSVIAPKLAKRDGSTKDEPFAWASREFLRQKIIGQQVVFKTDYVVEQIGNREFGSIFLEKENVACSLVAAGLAKVRASGTQQSPYIESLRKAEEHAQLAGLGLWTKDADALANSVRSVPFDGSFSASAFLQAAGGKGTVITGVVEAVANGGMLRITTLPDYQQAIVVSECRVSYDHCTGMCECNRSQVSHASTLRQAVPVALCGELCQGMLLMMQVLCGVQAPSMGRKVAPATASESEATPSPAMPSAASIAGSSNAEPFAREAKQLTEARALNREVRLVLEGVDKYENLFATVYVPPMPTPAGTANGASAGPEGSHVNGSNGAAHSQDSLAELLVKVGYAKCVEWSLGLMTSGSNRLRDLEKAAKAERRGMWTNWVPPVTNQNKLSDTFHGKVVEVVSGDCLVIKDMTSGVERRVQLSSLRAPRMGTRERGPDPWATDAKEFLRKKLIGREVDVKMEYTRKVPITGPDAGPGNEERLLSFGNVELAADSKGGEEAQNVAEMVVARGFANVIKHRMDEERSSVYEKLVECEELAKNAKRGVFSTKEPAANRMNDVSAPGNAQKQGGSLCTEAPRHCAAPTRAKQYLSFLQRGGRMQGIVEFVLSGHRLKVTIPKEGVTIVFAPSGIKTPSRAQPAQHGKPAVQGEPFADEAVSFTRELALQHDCEVMVETMDRGGTFLGSISILPTHPQAKPVSLALALLRAGLARLQPNVDPFRLPDGAEMVALQKAARDARLKIWQNWTPEMERAETGEDEEDSALGTNGNGAAGHRQLEVAVTEVVDASEFYVQRVHEPRVQWVAEQMQAVAAASPPPIPPELRVGQLCCAQFSLDKQWYRAYVEKTMPLSSQYQVYFIDFGNKEVVSDKCVRQMEPALAAVPPQALQCCLAYLKVPSAGVEYANEARALLTQLLGGGQPLTATVISKEKPGTKDNAKHPRWANNKLAVTLVEPNSQGDVAVELLCAGLARLPKLTRVKDPLAKQAIQDLSPYEEEAREARRGLYTYGDPGDSEDEEKPAPKAAAWGKPR</sequence>
<dbReference type="FunFam" id="2.30.30.140:FF:000018">
    <property type="entry name" value="Serine/threonine-protein kinase 31"/>
    <property type="match status" value="1"/>
</dbReference>
<gene>
    <name evidence="7" type="ORF">HaLaN_27500</name>
</gene>
<dbReference type="GO" id="GO:0031332">
    <property type="term" value="C:RNAi effector complex"/>
    <property type="evidence" value="ECO:0007669"/>
    <property type="project" value="InterPro"/>
</dbReference>
<comment type="caution">
    <text evidence="7">The sequence shown here is derived from an EMBL/GenBank/DDBJ whole genome shotgun (WGS) entry which is preliminary data.</text>
</comment>
<evidence type="ECO:0000256" key="2">
    <source>
        <dbReference type="ARBA" id="ARBA00022490"/>
    </source>
</evidence>
<dbReference type="GO" id="GO:0005829">
    <property type="term" value="C:cytosol"/>
    <property type="evidence" value="ECO:0007669"/>
    <property type="project" value="TreeGrafter"/>
</dbReference>
<dbReference type="InterPro" id="IPR002999">
    <property type="entry name" value="Tudor"/>
</dbReference>
<dbReference type="SMART" id="SM00333">
    <property type="entry name" value="TUDOR"/>
    <property type="match status" value="1"/>
</dbReference>
<dbReference type="PIRSF" id="PIRSF017179">
    <property type="entry name" value="RISC-Tudor-SN"/>
    <property type="match status" value="1"/>
</dbReference>
<dbReference type="PANTHER" id="PTHR12302">
    <property type="entry name" value="EBNA2 BINDING PROTEIN P100"/>
    <property type="match status" value="1"/>
</dbReference>
<evidence type="ECO:0000256" key="3">
    <source>
        <dbReference type="ARBA" id="ARBA00022737"/>
    </source>
</evidence>
<dbReference type="EMBL" id="BLLF01004106">
    <property type="protein sequence ID" value="GFH28930.1"/>
    <property type="molecule type" value="Genomic_DNA"/>
</dbReference>
<dbReference type="GO" id="GO:0005634">
    <property type="term" value="C:nucleus"/>
    <property type="evidence" value="ECO:0007669"/>
    <property type="project" value="TreeGrafter"/>
</dbReference>
<dbReference type="PROSITE" id="PS50304">
    <property type="entry name" value="TUDOR"/>
    <property type="match status" value="1"/>
</dbReference>
<feature type="domain" description="TNase-like" evidence="6">
    <location>
        <begin position="174"/>
        <end position="411"/>
    </location>
</feature>
<feature type="region of interest" description="Disordered" evidence="4">
    <location>
        <begin position="267"/>
        <end position="291"/>
    </location>
</feature>
<feature type="compositionally biased region" description="Low complexity" evidence="4">
    <location>
        <begin position="1050"/>
        <end position="1059"/>
    </location>
</feature>
<organism evidence="7 8">
    <name type="scientific">Haematococcus lacustris</name>
    <name type="common">Green alga</name>
    <name type="synonym">Haematococcus pluvialis</name>
    <dbReference type="NCBI Taxonomy" id="44745"/>
    <lineage>
        <taxon>Eukaryota</taxon>
        <taxon>Viridiplantae</taxon>
        <taxon>Chlorophyta</taxon>
        <taxon>core chlorophytes</taxon>
        <taxon>Chlorophyceae</taxon>
        <taxon>CS clade</taxon>
        <taxon>Chlamydomonadales</taxon>
        <taxon>Haematococcaceae</taxon>
        <taxon>Haematococcus</taxon>
    </lineage>
</organism>
<keyword evidence="8" id="KW-1185">Reference proteome</keyword>
<evidence type="ECO:0000313" key="8">
    <source>
        <dbReference type="Proteomes" id="UP000485058"/>
    </source>
</evidence>
<evidence type="ECO:0000259" key="5">
    <source>
        <dbReference type="PROSITE" id="PS50304"/>
    </source>
</evidence>
<dbReference type="SUPFAM" id="SSF63748">
    <property type="entry name" value="Tudor/PWWP/MBT"/>
    <property type="match status" value="1"/>
</dbReference>
<dbReference type="InterPro" id="IPR016685">
    <property type="entry name" value="Silence_cplx_Nase-comp_TudorSN"/>
</dbReference>
<dbReference type="Pfam" id="PF00565">
    <property type="entry name" value="SNase"/>
    <property type="match status" value="4"/>
</dbReference>
<dbReference type="GO" id="GO:0031047">
    <property type="term" value="P:regulatory ncRNA-mediated gene silencing"/>
    <property type="evidence" value="ECO:0007669"/>
    <property type="project" value="InterPro"/>
</dbReference>